<sequence>MLTSAHVVPPQGADVRLFRPGERAQWSASVVWRGAPGDRDDAALLHVADPAWIPPDGSGPGWGRLVTDRPGTPCQTIGVPDVIQRPGRPVELWQATGTVNPSTGRVDNRHVLTLRETPPESSGVGTSPWGGLSGAAVFCDDLLTGVITADLTGLGHAGLEVVPAYVLHHDLDFRAMLAAYSSVPDSSGVLEPVEWQHLADIADIRRGPRPLPSPAALLRARQAVVPFRGRAEFLSQLGAWCAEPGFGVWLVHGPAGQGKTRLAHHVATELAGGRLADSRWSTVWLRADARHADLALLAAAAVPALVVVDYAETRTAQLADLLRVFARHHGGTPVKVLLLARSVEDWWENFQADTHEAEELLDGAPVTALESLEPTDGDRAGAYRQAVDSFATRLGHVRGWQHHPWPALAASLPTPALDGADTALALHMTALADLLDTAVGTTSEGAHTSIAETVEDRLLWHERRYWQAAATAHQLHPALSMNTLIDALAAAFLLSAHDQDEADALLARVPDLSDQPRDRRSAVRAWIHALYPSADARPWDSLQPDRLVERFLGRHLYRYPDLPGYLLSGATQSQLTQLLTVYARAAAQATARDRLEASLTALCVTHPDHLAEPAIEIATRSENPRALVDALQRILNDPTTSADLLERLAGQLPRTSHNLADFAADLIQRLVMLQREHADDPAQLPALARYLDRSSYRLGQLRRHEEGLAASTEAVAIWRRLDEEQPQAHLADLAKCLNSLAARLGALGHQEEALAAIQEAVEIRRELAATQPDLHLNDLAKSLNNLAYRLGKLGGHQEALAAIVEAVAIRRELAAAQPERYLFHLANNVHNMSVRLRDVGRFEEALAAVQEAVTIRRELAATRPDAFLPVLALSLNNLSARLGQAGRHDQALAAIDEAVMIRRRLATAQPAVHEPPLATCLSNLSSRLEPLGRYEEAAAAVEEAISIRRRLAAAQPSIYMPALAHGLHKYARYLEGLGRFEEAQAAEEEAASGDAGVRQSDGH</sequence>
<dbReference type="InterPro" id="IPR011990">
    <property type="entry name" value="TPR-like_helical_dom_sf"/>
</dbReference>
<gene>
    <name evidence="2" type="ORF">MQP27_38775</name>
</gene>
<dbReference type="SMART" id="SM00028">
    <property type="entry name" value="TPR"/>
    <property type="match status" value="4"/>
</dbReference>
<dbReference type="InterPro" id="IPR057574">
    <property type="entry name" value="nSTAND_NTPase5_dom"/>
</dbReference>
<organism evidence="2 3">
    <name type="scientific">Streptomyces cylindrosporus</name>
    <dbReference type="NCBI Taxonomy" id="2927583"/>
    <lineage>
        <taxon>Bacteria</taxon>
        <taxon>Bacillati</taxon>
        <taxon>Actinomycetota</taxon>
        <taxon>Actinomycetes</taxon>
        <taxon>Kitasatosporales</taxon>
        <taxon>Streptomycetaceae</taxon>
        <taxon>Streptomyces</taxon>
    </lineage>
</organism>
<evidence type="ECO:0000313" key="3">
    <source>
        <dbReference type="Proteomes" id="UP001165269"/>
    </source>
</evidence>
<reference evidence="2" key="1">
    <citation type="submission" date="2022-03" db="EMBL/GenBank/DDBJ databases">
        <title>Streptomyces 7R015 and 7R016 isolated from Barleria lupulina in Thailand.</title>
        <authorList>
            <person name="Kanchanasin P."/>
            <person name="Phongsopitanun W."/>
            <person name="Tanasupawat S."/>
        </authorList>
    </citation>
    <scope>NUCLEOTIDE SEQUENCE</scope>
    <source>
        <strain evidence="2">7R015</strain>
    </source>
</reference>
<dbReference type="Proteomes" id="UP001165269">
    <property type="component" value="Unassembled WGS sequence"/>
</dbReference>
<dbReference type="Pfam" id="PF13374">
    <property type="entry name" value="TPR_10"/>
    <property type="match status" value="5"/>
</dbReference>
<feature type="domain" description="Novel STAND NTPase 5" evidence="1">
    <location>
        <begin position="244"/>
        <end position="348"/>
    </location>
</feature>
<dbReference type="SUPFAM" id="SSF48452">
    <property type="entry name" value="TPR-like"/>
    <property type="match status" value="1"/>
</dbReference>
<proteinExistence type="predicted"/>
<comment type="caution">
    <text evidence="2">The sequence shown here is derived from an EMBL/GenBank/DDBJ whole genome shotgun (WGS) entry which is preliminary data.</text>
</comment>
<dbReference type="InterPro" id="IPR009003">
    <property type="entry name" value="Peptidase_S1_PA"/>
</dbReference>
<dbReference type="PANTHER" id="PTHR19959">
    <property type="entry name" value="KINESIN LIGHT CHAIN"/>
    <property type="match status" value="1"/>
</dbReference>
<dbReference type="Gene3D" id="1.25.40.10">
    <property type="entry name" value="Tetratricopeptide repeat domain"/>
    <property type="match status" value="3"/>
</dbReference>
<protein>
    <submittedName>
        <fullName evidence="2">Tetratricopeptide repeat protein</fullName>
    </submittedName>
</protein>
<dbReference type="Pfam" id="PF25199">
    <property type="entry name" value="nSTAND_NTPase5"/>
    <property type="match status" value="1"/>
</dbReference>
<dbReference type="InterPro" id="IPR019734">
    <property type="entry name" value="TPR_rpt"/>
</dbReference>
<dbReference type="PANTHER" id="PTHR19959:SF119">
    <property type="entry name" value="FUNGAL LIPASE-LIKE DOMAIN-CONTAINING PROTEIN"/>
    <property type="match status" value="1"/>
</dbReference>
<dbReference type="InterPro" id="IPR027417">
    <property type="entry name" value="P-loop_NTPase"/>
</dbReference>
<evidence type="ECO:0000313" key="2">
    <source>
        <dbReference type="EMBL" id="MCI3277025.1"/>
    </source>
</evidence>
<accession>A0ABS9YIF8</accession>
<keyword evidence="3" id="KW-1185">Reference proteome</keyword>
<dbReference type="SUPFAM" id="SSF52540">
    <property type="entry name" value="P-loop containing nucleoside triphosphate hydrolases"/>
    <property type="match status" value="1"/>
</dbReference>
<evidence type="ECO:0000259" key="1">
    <source>
        <dbReference type="Pfam" id="PF25199"/>
    </source>
</evidence>
<name>A0ABS9YIF8_9ACTN</name>
<dbReference type="SUPFAM" id="SSF50494">
    <property type="entry name" value="Trypsin-like serine proteases"/>
    <property type="match status" value="1"/>
</dbReference>
<dbReference type="EMBL" id="JALDAY010000013">
    <property type="protein sequence ID" value="MCI3277025.1"/>
    <property type="molecule type" value="Genomic_DNA"/>
</dbReference>